<reference evidence="1" key="1">
    <citation type="submission" date="2022-02" db="EMBL/GenBank/DDBJ databases">
        <title>Plant Genome Project.</title>
        <authorList>
            <person name="Zhang R.-G."/>
        </authorList>
    </citation>
    <scope>NUCLEOTIDE SEQUENCE</scope>
    <source>
        <strain evidence="1">AT1</strain>
    </source>
</reference>
<gene>
    <name evidence="1" type="ORF">RHMOL_Rhmol06G0103500</name>
</gene>
<accession>A0ACC0ND37</accession>
<sequence length="65" mass="7408">MKVEIKIGEQMNSVKRRQTSDPSCGFTTVEKDLPWGLTPMLGDRKVSVAFCFVYFFLVCHCMSVD</sequence>
<dbReference type="EMBL" id="CM046393">
    <property type="protein sequence ID" value="KAI8550403.1"/>
    <property type="molecule type" value="Genomic_DNA"/>
</dbReference>
<protein>
    <submittedName>
        <fullName evidence="1">Uncharacterized protein</fullName>
    </submittedName>
</protein>
<evidence type="ECO:0000313" key="1">
    <source>
        <dbReference type="EMBL" id="KAI8550403.1"/>
    </source>
</evidence>
<organism evidence="1 2">
    <name type="scientific">Rhododendron molle</name>
    <name type="common">Chinese azalea</name>
    <name type="synonym">Azalea mollis</name>
    <dbReference type="NCBI Taxonomy" id="49168"/>
    <lineage>
        <taxon>Eukaryota</taxon>
        <taxon>Viridiplantae</taxon>
        <taxon>Streptophyta</taxon>
        <taxon>Embryophyta</taxon>
        <taxon>Tracheophyta</taxon>
        <taxon>Spermatophyta</taxon>
        <taxon>Magnoliopsida</taxon>
        <taxon>eudicotyledons</taxon>
        <taxon>Gunneridae</taxon>
        <taxon>Pentapetalae</taxon>
        <taxon>asterids</taxon>
        <taxon>Ericales</taxon>
        <taxon>Ericaceae</taxon>
        <taxon>Ericoideae</taxon>
        <taxon>Rhodoreae</taxon>
        <taxon>Rhododendron</taxon>
    </lineage>
</organism>
<keyword evidence="2" id="KW-1185">Reference proteome</keyword>
<dbReference type="Proteomes" id="UP001062846">
    <property type="component" value="Chromosome 6"/>
</dbReference>
<proteinExistence type="predicted"/>
<name>A0ACC0ND37_RHOML</name>
<comment type="caution">
    <text evidence="1">The sequence shown here is derived from an EMBL/GenBank/DDBJ whole genome shotgun (WGS) entry which is preliminary data.</text>
</comment>
<evidence type="ECO:0000313" key="2">
    <source>
        <dbReference type="Proteomes" id="UP001062846"/>
    </source>
</evidence>